<name>B0T2Y0_CAUSK</name>
<reference evidence="1" key="1">
    <citation type="submission" date="2008-01" db="EMBL/GenBank/DDBJ databases">
        <title>Complete sequence of chromosome of Caulobacter sp. K31.</title>
        <authorList>
            <consortium name="US DOE Joint Genome Institute"/>
            <person name="Copeland A."/>
            <person name="Lucas S."/>
            <person name="Lapidus A."/>
            <person name="Barry K."/>
            <person name="Glavina del Rio T."/>
            <person name="Dalin E."/>
            <person name="Tice H."/>
            <person name="Pitluck S."/>
            <person name="Bruce D."/>
            <person name="Goodwin L."/>
            <person name="Thompson L.S."/>
            <person name="Brettin T."/>
            <person name="Detter J.C."/>
            <person name="Han C."/>
            <person name="Schmutz J."/>
            <person name="Larimer F."/>
            <person name="Land M."/>
            <person name="Hauser L."/>
            <person name="Kyrpides N."/>
            <person name="Kim E."/>
            <person name="Stephens C."/>
            <person name="Richardson P."/>
        </authorList>
    </citation>
    <scope>NUCLEOTIDE SEQUENCE [LARGE SCALE GENOMIC DNA]</scope>
    <source>
        <strain evidence="1">K31</strain>
    </source>
</reference>
<evidence type="ECO:0008006" key="2">
    <source>
        <dbReference type="Google" id="ProtNLM"/>
    </source>
</evidence>
<dbReference type="HOGENOM" id="CLU_066587_0_0_5"/>
<organism evidence="1">
    <name type="scientific">Caulobacter sp. (strain K31)</name>
    <dbReference type="NCBI Taxonomy" id="366602"/>
    <lineage>
        <taxon>Bacteria</taxon>
        <taxon>Pseudomonadati</taxon>
        <taxon>Pseudomonadota</taxon>
        <taxon>Alphaproteobacteria</taxon>
        <taxon>Caulobacterales</taxon>
        <taxon>Caulobacteraceae</taxon>
        <taxon>Caulobacter</taxon>
    </lineage>
</organism>
<dbReference type="AlphaFoldDB" id="B0T2Y0"/>
<evidence type="ECO:0000313" key="1">
    <source>
        <dbReference type="EMBL" id="ABZ73802.1"/>
    </source>
</evidence>
<gene>
    <name evidence="1" type="ordered locus">Caul_4682</name>
</gene>
<dbReference type="KEGG" id="cak:Caul_4682"/>
<accession>B0T2Y0</accession>
<dbReference type="eggNOG" id="ENOG502ZXTE">
    <property type="taxonomic scope" value="Bacteria"/>
</dbReference>
<proteinExistence type="predicted"/>
<sequence length="343" mass="38188">MFAKKTVFVVGAGASAEYGLPVGDKLKANIIDAMPKPREGYEATALHNAMHLSQPNRVTQMMAAAQRIRQGLPLATSIDRFMDYHQGDTDLVELGKLAITTSIIRAEAASTLVTKNAAPIQFSKLDLNWLTQLFLQMQEGTRRTNPADIIKNVGFVCFNYDRVIEHFLFHAVQQFSDCSENEAKEVMKGLEIIHPYGRIGRLPWDQLDRQEPELPFGDQGTHPTRVVDISKGIKTFSEQVEDQDPAMLKAKAMVREAQKIVFLGFSYLDQNMIYLTPNSGLDVNTYLFGTVFGESATNQSLAKSAMVQLAQGISSSGFRTFTPSMHVTKAGEFMRDEGNSLRR</sequence>
<dbReference type="OrthoDB" id="7060209at2"/>
<dbReference type="EMBL" id="CP000927">
    <property type="protein sequence ID" value="ABZ73802.1"/>
    <property type="molecule type" value="Genomic_DNA"/>
</dbReference>
<protein>
    <recommendedName>
        <fullName evidence="2">SIR2-like domain-containing protein</fullName>
    </recommendedName>
</protein>